<dbReference type="InterPro" id="IPR000792">
    <property type="entry name" value="Tscrpt_reg_LuxR_C"/>
</dbReference>
<gene>
    <name evidence="6" type="ORF">ACFPCS_05170</name>
</gene>
<evidence type="ECO:0000256" key="1">
    <source>
        <dbReference type="ARBA" id="ARBA00022553"/>
    </source>
</evidence>
<evidence type="ECO:0000259" key="4">
    <source>
        <dbReference type="PROSITE" id="PS50043"/>
    </source>
</evidence>
<organism evidence="6 7">
    <name type="scientific">Kocuria oceani</name>
    <dbReference type="NCBI Taxonomy" id="988827"/>
    <lineage>
        <taxon>Bacteria</taxon>
        <taxon>Bacillati</taxon>
        <taxon>Actinomycetota</taxon>
        <taxon>Actinomycetes</taxon>
        <taxon>Micrococcales</taxon>
        <taxon>Micrococcaceae</taxon>
        <taxon>Kocuria</taxon>
    </lineage>
</organism>
<dbReference type="PROSITE" id="PS50043">
    <property type="entry name" value="HTH_LUXR_2"/>
    <property type="match status" value="1"/>
</dbReference>
<reference evidence="7" key="1">
    <citation type="journal article" date="2019" name="Int. J. Syst. Evol. Microbiol.">
        <title>The Global Catalogue of Microorganisms (GCM) 10K type strain sequencing project: providing services to taxonomists for standard genome sequencing and annotation.</title>
        <authorList>
            <consortium name="The Broad Institute Genomics Platform"/>
            <consortium name="The Broad Institute Genome Sequencing Center for Infectious Disease"/>
            <person name="Wu L."/>
            <person name="Ma J."/>
        </authorList>
    </citation>
    <scope>NUCLEOTIDE SEQUENCE [LARGE SCALE GENOMIC DNA]</scope>
    <source>
        <strain evidence="7">CGMCC 4.6946</strain>
    </source>
</reference>
<name>A0ABV9TG94_9MICC</name>
<dbReference type="InterPro" id="IPR001789">
    <property type="entry name" value="Sig_transdc_resp-reg_receiver"/>
</dbReference>
<evidence type="ECO:0000313" key="6">
    <source>
        <dbReference type="EMBL" id="MFC4902956.1"/>
    </source>
</evidence>
<dbReference type="Pfam" id="PF00196">
    <property type="entry name" value="GerE"/>
    <property type="match status" value="1"/>
</dbReference>
<feature type="domain" description="HTH luxR-type" evidence="4">
    <location>
        <begin position="160"/>
        <end position="225"/>
    </location>
</feature>
<dbReference type="InterPro" id="IPR058245">
    <property type="entry name" value="NreC/VraR/RcsB-like_REC"/>
</dbReference>
<evidence type="ECO:0000256" key="3">
    <source>
        <dbReference type="PROSITE-ProRule" id="PRU00169"/>
    </source>
</evidence>
<comment type="caution">
    <text evidence="6">The sequence shown here is derived from an EMBL/GenBank/DDBJ whole genome shotgun (WGS) entry which is preliminary data.</text>
</comment>
<protein>
    <submittedName>
        <fullName evidence="6">Response regulator</fullName>
    </submittedName>
</protein>
<dbReference type="EMBL" id="JBHSIW010000007">
    <property type="protein sequence ID" value="MFC4902956.1"/>
    <property type="molecule type" value="Genomic_DNA"/>
</dbReference>
<dbReference type="SUPFAM" id="SSF46894">
    <property type="entry name" value="C-terminal effector domain of the bipartite response regulators"/>
    <property type="match status" value="1"/>
</dbReference>
<accession>A0ABV9TG94</accession>
<dbReference type="Proteomes" id="UP001595797">
    <property type="component" value="Unassembled WGS sequence"/>
</dbReference>
<proteinExistence type="predicted"/>
<dbReference type="SMART" id="SM00448">
    <property type="entry name" value="REC"/>
    <property type="match status" value="1"/>
</dbReference>
<dbReference type="RefSeq" id="WP_277549742.1">
    <property type="nucleotide sequence ID" value="NZ_JARAMH010000001.1"/>
</dbReference>
<evidence type="ECO:0000256" key="2">
    <source>
        <dbReference type="ARBA" id="ARBA00023125"/>
    </source>
</evidence>
<dbReference type="SUPFAM" id="SSF52172">
    <property type="entry name" value="CheY-like"/>
    <property type="match status" value="1"/>
</dbReference>
<keyword evidence="1 3" id="KW-0597">Phosphoprotein</keyword>
<keyword evidence="7" id="KW-1185">Reference proteome</keyword>
<dbReference type="PANTHER" id="PTHR43214:SF43">
    <property type="entry name" value="TWO-COMPONENT RESPONSE REGULATOR"/>
    <property type="match status" value="1"/>
</dbReference>
<dbReference type="Gene3D" id="3.40.50.2300">
    <property type="match status" value="1"/>
</dbReference>
<keyword evidence="2" id="KW-0238">DNA-binding</keyword>
<evidence type="ECO:0000313" key="7">
    <source>
        <dbReference type="Proteomes" id="UP001595797"/>
    </source>
</evidence>
<dbReference type="SMART" id="SM00421">
    <property type="entry name" value="HTH_LUXR"/>
    <property type="match status" value="1"/>
</dbReference>
<dbReference type="Pfam" id="PF00072">
    <property type="entry name" value="Response_reg"/>
    <property type="match status" value="1"/>
</dbReference>
<dbReference type="PRINTS" id="PR00038">
    <property type="entry name" value="HTHLUXR"/>
</dbReference>
<feature type="domain" description="Response regulatory" evidence="5">
    <location>
        <begin position="24"/>
        <end position="140"/>
    </location>
</feature>
<dbReference type="InterPro" id="IPR011006">
    <property type="entry name" value="CheY-like_superfamily"/>
</dbReference>
<dbReference type="InterPro" id="IPR039420">
    <property type="entry name" value="WalR-like"/>
</dbReference>
<dbReference type="InterPro" id="IPR016032">
    <property type="entry name" value="Sig_transdc_resp-reg_C-effctor"/>
</dbReference>
<sequence>MHGLPGGWSDMAEGLGEGRDARTSILVVDDHTTFAELLTGALRQETDLHAVGVADDVESSVRLCGMLRPDVVVMDYHLSGGNGVTASARILRERPGTRIVMLTGDPAQHVLEAAAATGICAFLPKDGSLATLLETIRSARCGTMAVHPSLLAADHPSRRGGAAVPALTQRELQVLRLMAQGHSVGTNARLLSISPNTCRGYVKTILAKLGAHSQLEAVAVASRLGLLTGRS</sequence>
<dbReference type="PANTHER" id="PTHR43214">
    <property type="entry name" value="TWO-COMPONENT RESPONSE REGULATOR"/>
    <property type="match status" value="1"/>
</dbReference>
<dbReference type="PROSITE" id="PS50110">
    <property type="entry name" value="RESPONSE_REGULATORY"/>
    <property type="match status" value="1"/>
</dbReference>
<feature type="modified residue" description="4-aspartylphosphate" evidence="3">
    <location>
        <position position="75"/>
    </location>
</feature>
<evidence type="ECO:0000259" key="5">
    <source>
        <dbReference type="PROSITE" id="PS50110"/>
    </source>
</evidence>
<dbReference type="CDD" id="cd06170">
    <property type="entry name" value="LuxR_C_like"/>
    <property type="match status" value="1"/>
</dbReference>
<dbReference type="CDD" id="cd17535">
    <property type="entry name" value="REC_NarL-like"/>
    <property type="match status" value="1"/>
</dbReference>